<reference evidence="9" key="1">
    <citation type="journal article" date="2019" name="Int. J. Syst. Evol. Microbiol.">
        <title>The Global Catalogue of Microorganisms (GCM) 10K type strain sequencing project: providing services to taxonomists for standard genome sequencing and annotation.</title>
        <authorList>
            <consortium name="The Broad Institute Genomics Platform"/>
            <consortium name="The Broad Institute Genome Sequencing Center for Infectious Disease"/>
            <person name="Wu L."/>
            <person name="Ma J."/>
        </authorList>
    </citation>
    <scope>NUCLEOTIDE SEQUENCE [LARGE SCALE GENOMIC DNA]</scope>
    <source>
        <strain evidence="9">JCM 31047</strain>
    </source>
</reference>
<sequence length="384" mass="39845">MTQTVAPPAAQPPPHAATHAPAWRAPDRHLHLLDPHAAPLTAAQARHALRGAPDGTHLLGAIGFTPQDPAAFHLAHSTPPTSTSSPSTAASSTSASPTGTVVLHAASRPVPDAFEANVAHAAAAIARGELHKVVLGRTLDLQLHAAPDPRAVTARLAQGAPDAFVFGVPLRDGAQLVGASPERLLSKRGAQLRLRPLAGTRARHADPAEDLRRAHDLLHSAKDRHEHALMIAAVRETLAPLCCELTVPDAPRLVQTPGLWHLGTSIHATLRDPGLHVLDLVSAVHPTPAVCGVPAPAARDLIGTLEGPRGFFAGAVGWCDARGDGEWAVTIRCARLRGPHARLFAGAGIVAGSDPAQERAETAAKFGTMLRALGVSPVDLEGAL</sequence>
<gene>
    <name evidence="8" type="ORF">GCM10008956_38420</name>
</gene>
<keyword evidence="9" id="KW-1185">Reference proteome</keyword>
<dbReference type="Proteomes" id="UP000600547">
    <property type="component" value="Unassembled WGS sequence"/>
</dbReference>
<dbReference type="Gene3D" id="3.60.120.10">
    <property type="entry name" value="Anthranilate synthase"/>
    <property type="match status" value="1"/>
</dbReference>
<dbReference type="EC" id="5.4.4.2" evidence="3"/>
<keyword evidence="4" id="KW-0413">Isomerase</keyword>
<evidence type="ECO:0000256" key="4">
    <source>
        <dbReference type="ARBA" id="ARBA00023235"/>
    </source>
</evidence>
<comment type="caution">
    <text evidence="8">The sequence shown here is derived from an EMBL/GenBank/DDBJ whole genome shotgun (WGS) entry which is preliminary data.</text>
</comment>
<feature type="compositionally biased region" description="Low complexity" evidence="6">
    <location>
        <begin position="77"/>
        <end position="96"/>
    </location>
</feature>
<evidence type="ECO:0000256" key="2">
    <source>
        <dbReference type="ARBA" id="ARBA00005297"/>
    </source>
</evidence>
<evidence type="ECO:0000313" key="8">
    <source>
        <dbReference type="EMBL" id="GGM59186.1"/>
    </source>
</evidence>
<feature type="region of interest" description="Disordered" evidence="6">
    <location>
        <begin position="1"/>
        <end position="20"/>
    </location>
</feature>
<evidence type="ECO:0000259" key="7">
    <source>
        <dbReference type="Pfam" id="PF00425"/>
    </source>
</evidence>
<dbReference type="AlphaFoldDB" id="A0A8H9GVV8"/>
<evidence type="ECO:0000256" key="5">
    <source>
        <dbReference type="ARBA" id="ARBA00041564"/>
    </source>
</evidence>
<dbReference type="PANTHER" id="PTHR42839">
    <property type="entry name" value="ISOCHORISMATE SYNTHASE ENTC"/>
    <property type="match status" value="1"/>
</dbReference>
<proteinExistence type="inferred from homology"/>
<comment type="catalytic activity">
    <reaction evidence="1">
        <text>chorismate = isochorismate</text>
        <dbReference type="Rhea" id="RHEA:18985"/>
        <dbReference type="ChEBI" id="CHEBI:29748"/>
        <dbReference type="ChEBI" id="CHEBI:29780"/>
        <dbReference type="EC" id="5.4.4.2"/>
    </reaction>
</comment>
<dbReference type="InterPro" id="IPR004561">
    <property type="entry name" value="IsoChor_synthase"/>
</dbReference>
<feature type="region of interest" description="Disordered" evidence="6">
    <location>
        <begin position="70"/>
        <end position="96"/>
    </location>
</feature>
<accession>A0A8H9GVV8</accession>
<name>A0A8H9GVV8_9DEIO</name>
<dbReference type="InterPro" id="IPR005801">
    <property type="entry name" value="ADC_synthase"/>
</dbReference>
<dbReference type="InterPro" id="IPR015890">
    <property type="entry name" value="Chorismate_C"/>
</dbReference>
<evidence type="ECO:0000256" key="3">
    <source>
        <dbReference type="ARBA" id="ARBA00012824"/>
    </source>
</evidence>
<feature type="domain" description="Chorismate-utilising enzyme C-terminal" evidence="7">
    <location>
        <begin position="112"/>
        <end position="365"/>
    </location>
</feature>
<dbReference type="NCBIfam" id="TIGR00543">
    <property type="entry name" value="isochor_syn"/>
    <property type="match status" value="1"/>
</dbReference>
<evidence type="ECO:0000256" key="6">
    <source>
        <dbReference type="SAM" id="MobiDB-lite"/>
    </source>
</evidence>
<dbReference type="RefSeq" id="WP_189062846.1">
    <property type="nucleotide sequence ID" value="NZ_BMQG01000028.1"/>
</dbReference>
<dbReference type="SUPFAM" id="SSF56322">
    <property type="entry name" value="ADC synthase"/>
    <property type="match status" value="1"/>
</dbReference>
<dbReference type="EMBL" id="BMQG01000028">
    <property type="protein sequence ID" value="GGM59186.1"/>
    <property type="molecule type" value="Genomic_DNA"/>
</dbReference>
<dbReference type="PANTHER" id="PTHR42839:SF2">
    <property type="entry name" value="ISOCHORISMATE SYNTHASE ENTC"/>
    <property type="match status" value="1"/>
</dbReference>
<comment type="similarity">
    <text evidence="2">Belongs to the isochorismate synthase family.</text>
</comment>
<organism evidence="8 9">
    <name type="scientific">Deinococcus arenae</name>
    <dbReference type="NCBI Taxonomy" id="1452751"/>
    <lineage>
        <taxon>Bacteria</taxon>
        <taxon>Thermotogati</taxon>
        <taxon>Deinococcota</taxon>
        <taxon>Deinococci</taxon>
        <taxon>Deinococcales</taxon>
        <taxon>Deinococcaceae</taxon>
        <taxon>Deinococcus</taxon>
    </lineage>
</organism>
<dbReference type="Pfam" id="PF00425">
    <property type="entry name" value="Chorismate_bind"/>
    <property type="match status" value="1"/>
</dbReference>
<dbReference type="GO" id="GO:0008909">
    <property type="term" value="F:isochorismate synthase activity"/>
    <property type="evidence" value="ECO:0007669"/>
    <property type="project" value="UniProtKB-EC"/>
</dbReference>
<protein>
    <recommendedName>
        <fullName evidence="3">isochorismate synthase</fullName>
        <ecNumber evidence="3">5.4.4.2</ecNumber>
    </recommendedName>
    <alternativeName>
        <fullName evidence="5">Isochorismate mutase</fullName>
    </alternativeName>
</protein>
<evidence type="ECO:0000313" key="9">
    <source>
        <dbReference type="Proteomes" id="UP000600547"/>
    </source>
</evidence>
<evidence type="ECO:0000256" key="1">
    <source>
        <dbReference type="ARBA" id="ARBA00000799"/>
    </source>
</evidence>